<dbReference type="STRING" id="85681.V4U6G3"/>
<keyword evidence="4" id="KW-1185">Reference proteome</keyword>
<dbReference type="Proteomes" id="UP000030687">
    <property type="component" value="Unassembled WGS sequence"/>
</dbReference>
<dbReference type="InParanoid" id="V4U6G3"/>
<feature type="domain" description="F-box" evidence="2">
    <location>
        <begin position="8"/>
        <end position="53"/>
    </location>
</feature>
<evidence type="ECO:0000259" key="2">
    <source>
        <dbReference type="Pfam" id="PF12937"/>
    </source>
</evidence>
<dbReference type="PANTHER" id="PTHR44259">
    <property type="entry name" value="OS07G0183000 PROTEIN-RELATED"/>
    <property type="match status" value="1"/>
</dbReference>
<evidence type="ECO:0000313" key="4">
    <source>
        <dbReference type="Proteomes" id="UP000030687"/>
    </source>
</evidence>
<dbReference type="Gene3D" id="1.20.1280.50">
    <property type="match status" value="1"/>
</dbReference>
<dbReference type="InterPro" id="IPR005174">
    <property type="entry name" value="KIB1-4_b-propeller"/>
</dbReference>
<organism evidence="3 4">
    <name type="scientific">Citrus clementina</name>
    <name type="common">Clementine</name>
    <name type="synonym">Citrus deliciosa x Citrus sinensis</name>
    <dbReference type="NCBI Taxonomy" id="85681"/>
    <lineage>
        <taxon>Eukaryota</taxon>
        <taxon>Viridiplantae</taxon>
        <taxon>Streptophyta</taxon>
        <taxon>Embryophyta</taxon>
        <taxon>Tracheophyta</taxon>
        <taxon>Spermatophyta</taxon>
        <taxon>Magnoliopsida</taxon>
        <taxon>eudicotyledons</taxon>
        <taxon>Gunneridae</taxon>
        <taxon>Pentapetalae</taxon>
        <taxon>rosids</taxon>
        <taxon>malvids</taxon>
        <taxon>Sapindales</taxon>
        <taxon>Rutaceae</taxon>
        <taxon>Aurantioideae</taxon>
        <taxon>Citrus</taxon>
    </lineage>
</organism>
<dbReference type="AlphaFoldDB" id="V4U6G3"/>
<dbReference type="KEGG" id="cic:CICLE_v10017666mg"/>
<dbReference type="EMBL" id="KI536312">
    <property type="protein sequence ID" value="ESR59655.1"/>
    <property type="molecule type" value="Genomic_DNA"/>
</dbReference>
<protein>
    <recommendedName>
        <fullName evidence="5">F-box domain-containing protein</fullName>
    </recommendedName>
</protein>
<dbReference type="InterPro" id="IPR036047">
    <property type="entry name" value="F-box-like_dom_sf"/>
</dbReference>
<dbReference type="Gramene" id="ESR59655">
    <property type="protein sequence ID" value="ESR59655"/>
    <property type="gene ID" value="CICLE_v10017666mg"/>
</dbReference>
<evidence type="ECO:0000259" key="1">
    <source>
        <dbReference type="Pfam" id="PF03478"/>
    </source>
</evidence>
<dbReference type="Pfam" id="PF12937">
    <property type="entry name" value="F-box-like"/>
    <property type="match status" value="1"/>
</dbReference>
<sequence length="413" mass="47223">MAPQQLSWSSLPDELLSVIIQKLIDSDDILNCAVCAAVCSSWQSVVKDLYHQIRPNLPPLLLRNLNENCVNRQSCTFFNPKTKKFREIPLPEVKGRWVSCSSHGWLLTVSCLDETQNMFLLHPFTRSQVKLPPPPPGTQLQFLNGLRVITSTSPLDPDCLVLASLYVSSKLAFCKPGDRNWTSIVHDQSIRFTNTSAHFYDGRNCCKVKSGSGIKRYRTPDPIAIHSFDVCRSRGPLFYKGYFYCLGSCNFIFRIRFDHPHAPTAEAMPFKPHEFCCNARYNYLVELNSDLFIVSRFLIPHKSYPCELTCAFIVCKLDLETEKWIMVNNIGNNAVLLGENNSTTCVVSSDGEDNYFGANCIYFVDDMYPRDIGVYYMTLQCIQRPRRPLQCIQRPRRPLPLWTTSTSLNWLQV</sequence>
<evidence type="ECO:0008006" key="5">
    <source>
        <dbReference type="Google" id="ProtNLM"/>
    </source>
</evidence>
<accession>V4U6G3</accession>
<dbReference type="Pfam" id="PF03478">
    <property type="entry name" value="Beta-prop_KIB1-4"/>
    <property type="match status" value="1"/>
</dbReference>
<feature type="domain" description="KIB1-4 beta-propeller" evidence="1">
    <location>
        <begin position="77"/>
        <end position="375"/>
    </location>
</feature>
<dbReference type="OrthoDB" id="642536at2759"/>
<dbReference type="PANTHER" id="PTHR44259:SF15">
    <property type="entry name" value="F-BOX PROTEIN KIB2-RELATED"/>
    <property type="match status" value="1"/>
</dbReference>
<reference evidence="3 4" key="1">
    <citation type="submission" date="2013-10" db="EMBL/GenBank/DDBJ databases">
        <authorList>
            <consortium name="International Citrus Genome Consortium"/>
            <person name="Jenkins J."/>
            <person name="Schmutz J."/>
            <person name="Prochnik S."/>
            <person name="Rokhsar D."/>
            <person name="Gmitter F."/>
            <person name="Ollitrault P."/>
            <person name="Machado M."/>
            <person name="Talon M."/>
            <person name="Wincker P."/>
            <person name="Jaillon O."/>
            <person name="Morgante M."/>
        </authorList>
    </citation>
    <scope>NUCLEOTIDE SEQUENCE</scope>
    <source>
        <strain evidence="4">cv. Clemenules</strain>
    </source>
</reference>
<name>V4U6G3_CITCL</name>
<gene>
    <name evidence="3" type="ORF">CICLE_v10017666mg</name>
</gene>
<evidence type="ECO:0000313" key="3">
    <source>
        <dbReference type="EMBL" id="ESR59655.1"/>
    </source>
</evidence>
<dbReference type="InterPro" id="IPR050942">
    <property type="entry name" value="F-box_BR-signaling"/>
</dbReference>
<dbReference type="SUPFAM" id="SSF81383">
    <property type="entry name" value="F-box domain"/>
    <property type="match status" value="1"/>
</dbReference>
<dbReference type="InterPro" id="IPR001810">
    <property type="entry name" value="F-box_dom"/>
</dbReference>
<proteinExistence type="predicted"/>